<reference evidence="6" key="2">
    <citation type="submission" date="2011-03" db="EMBL/GenBank/DDBJ databases">
        <title>The complete genome of Desulfobacca acetoxidans DSM 11109.</title>
        <authorList>
            <consortium name="US DOE Joint Genome Institute (JGI-PGF)"/>
            <person name="Lucas S."/>
            <person name="Copeland A."/>
            <person name="Lapidus A."/>
            <person name="Bruce D."/>
            <person name="Goodwin L."/>
            <person name="Pitluck S."/>
            <person name="Peters L."/>
            <person name="Kyrpides N."/>
            <person name="Mavromatis K."/>
            <person name="Ivanova N."/>
            <person name="Ovchinnikova G."/>
            <person name="Teshima H."/>
            <person name="Detter J.C."/>
            <person name="Han C."/>
            <person name="Land M."/>
            <person name="Hauser L."/>
            <person name="Markowitz V."/>
            <person name="Cheng J.-F."/>
            <person name="Hugenholtz P."/>
            <person name="Woyke T."/>
            <person name="Wu D."/>
            <person name="Spring S."/>
            <person name="Schueler E."/>
            <person name="Brambilla E."/>
            <person name="Klenk H.-P."/>
            <person name="Eisen J.A."/>
        </authorList>
    </citation>
    <scope>NUCLEOTIDE SEQUENCE [LARGE SCALE GENOMIC DNA]</scope>
    <source>
        <strain evidence="6">ATCC 700848 / DSM 11109 / ASRB2</strain>
    </source>
</reference>
<dbReference type="PANTHER" id="PTHR30270">
    <property type="entry name" value="THIAMINE-MONOPHOSPHATE KINASE"/>
    <property type="match status" value="1"/>
</dbReference>
<evidence type="ECO:0000256" key="1">
    <source>
        <dbReference type="ARBA" id="ARBA00022977"/>
    </source>
</evidence>
<dbReference type="GO" id="GO:0009229">
    <property type="term" value="P:thiamine diphosphate biosynthetic process"/>
    <property type="evidence" value="ECO:0007669"/>
    <property type="project" value="UniProtKB-UniRule"/>
</dbReference>
<feature type="binding site" evidence="2">
    <location>
        <position position="75"/>
    </location>
    <ligand>
        <name>Mg(2+)</name>
        <dbReference type="ChEBI" id="CHEBI:18420"/>
        <label>2</label>
    </ligand>
</feature>
<evidence type="ECO:0000313" key="5">
    <source>
        <dbReference type="EMBL" id="AEB08338.1"/>
    </source>
</evidence>
<dbReference type="Pfam" id="PF00586">
    <property type="entry name" value="AIRS"/>
    <property type="match status" value="1"/>
</dbReference>
<dbReference type="InterPro" id="IPR036676">
    <property type="entry name" value="PurM-like_C_sf"/>
</dbReference>
<comment type="function">
    <text evidence="2">Catalyzes the ATP-dependent phosphorylation of thiamine-monophosphate (TMP) to form thiamine-pyrophosphate (TPP), the active form of vitamin B1.</text>
</comment>
<evidence type="ECO:0000313" key="6">
    <source>
        <dbReference type="Proteomes" id="UP000000483"/>
    </source>
</evidence>
<dbReference type="PIRSF" id="PIRSF005303">
    <property type="entry name" value="Thiam_monoph_kin"/>
    <property type="match status" value="1"/>
</dbReference>
<feature type="binding site" evidence="2">
    <location>
        <position position="53"/>
    </location>
    <ligand>
        <name>substrate</name>
    </ligand>
</feature>
<dbReference type="GO" id="GO:0005524">
    <property type="term" value="F:ATP binding"/>
    <property type="evidence" value="ECO:0007669"/>
    <property type="project" value="UniProtKB-UniRule"/>
</dbReference>
<dbReference type="InterPro" id="IPR010918">
    <property type="entry name" value="PurM-like_C_dom"/>
</dbReference>
<dbReference type="InterPro" id="IPR036921">
    <property type="entry name" value="PurM-like_N_sf"/>
</dbReference>
<evidence type="ECO:0000259" key="3">
    <source>
        <dbReference type="Pfam" id="PF00586"/>
    </source>
</evidence>
<organism evidence="5 6">
    <name type="scientific">Desulfobacca acetoxidans (strain ATCC 700848 / DSM 11109 / ASRB2)</name>
    <dbReference type="NCBI Taxonomy" id="880072"/>
    <lineage>
        <taxon>Bacteria</taxon>
        <taxon>Pseudomonadati</taxon>
        <taxon>Thermodesulfobacteriota</taxon>
        <taxon>Desulfobaccia</taxon>
        <taxon>Desulfobaccales</taxon>
        <taxon>Desulfobaccaceae</taxon>
        <taxon>Desulfobacca</taxon>
    </lineage>
</organism>
<dbReference type="Proteomes" id="UP000000483">
    <property type="component" value="Chromosome"/>
</dbReference>
<dbReference type="eggNOG" id="COG0611">
    <property type="taxonomic scope" value="Bacteria"/>
</dbReference>
<comment type="miscellaneous">
    <text evidence="2">Reaction mechanism of ThiL seems to utilize a direct, inline transfer of the gamma-phosphate of ATP to TMP rather than a phosphorylated enzyme intermediate.</text>
</comment>
<feature type="binding site" evidence="2">
    <location>
        <position position="219"/>
    </location>
    <ligand>
        <name>Mg(2+)</name>
        <dbReference type="ChEBI" id="CHEBI:18420"/>
        <label>5</label>
    </ligand>
</feature>
<keyword evidence="2" id="KW-0067">ATP-binding</keyword>
<dbReference type="GO" id="GO:0009228">
    <property type="term" value="P:thiamine biosynthetic process"/>
    <property type="evidence" value="ECO:0007669"/>
    <property type="project" value="UniProtKB-KW"/>
</dbReference>
<keyword evidence="1 2" id="KW-0784">Thiamine biosynthesis</keyword>
<dbReference type="HAMAP" id="MF_02128">
    <property type="entry name" value="TMP_kinase"/>
    <property type="match status" value="1"/>
</dbReference>
<dbReference type="AlphaFoldDB" id="F2NEZ8"/>
<dbReference type="EC" id="2.7.4.16" evidence="2"/>
<feature type="binding site" evidence="2">
    <location>
        <position position="216"/>
    </location>
    <ligand>
        <name>Mg(2+)</name>
        <dbReference type="ChEBI" id="CHEBI:18420"/>
        <label>3</label>
    </ligand>
</feature>
<dbReference type="InterPro" id="IPR006283">
    <property type="entry name" value="ThiL-like"/>
</dbReference>
<dbReference type="SUPFAM" id="SSF55326">
    <property type="entry name" value="PurM N-terminal domain-like"/>
    <property type="match status" value="1"/>
</dbReference>
<dbReference type="InterPro" id="IPR016188">
    <property type="entry name" value="PurM-like_N"/>
</dbReference>
<feature type="binding site" evidence="2">
    <location>
        <position position="149"/>
    </location>
    <ligand>
        <name>ATP</name>
        <dbReference type="ChEBI" id="CHEBI:30616"/>
    </ligand>
</feature>
<dbReference type="Pfam" id="PF02769">
    <property type="entry name" value="AIRS_C"/>
    <property type="match status" value="1"/>
</dbReference>
<keyword evidence="2" id="KW-0479">Metal-binding</keyword>
<feature type="binding site" evidence="2">
    <location>
        <position position="75"/>
    </location>
    <ligand>
        <name>Mg(2+)</name>
        <dbReference type="ChEBI" id="CHEBI:18420"/>
        <label>4</label>
    </ligand>
</feature>
<keyword evidence="2 5" id="KW-0808">Transferase</keyword>
<keyword evidence="2" id="KW-0547">Nucleotide-binding</keyword>
<dbReference type="UniPathway" id="UPA00060">
    <property type="reaction ID" value="UER00142"/>
</dbReference>
<feature type="domain" description="PurM-like C-terminal" evidence="4">
    <location>
        <begin position="154"/>
        <end position="308"/>
    </location>
</feature>
<dbReference type="SUPFAM" id="SSF56042">
    <property type="entry name" value="PurM C-terminal domain-like"/>
    <property type="match status" value="1"/>
</dbReference>
<comment type="pathway">
    <text evidence="2">Cofactor biosynthesis; thiamine diphosphate biosynthesis; thiamine diphosphate from thiamine phosphate: step 1/1.</text>
</comment>
<feature type="binding site" evidence="2">
    <location>
        <position position="218"/>
    </location>
    <ligand>
        <name>ATP</name>
        <dbReference type="ChEBI" id="CHEBI:30616"/>
    </ligand>
</feature>
<dbReference type="EMBL" id="CP002629">
    <property type="protein sequence ID" value="AEB08338.1"/>
    <property type="molecule type" value="Genomic_DNA"/>
</dbReference>
<dbReference type="Gene3D" id="3.90.650.10">
    <property type="entry name" value="PurM-like C-terminal domain"/>
    <property type="match status" value="1"/>
</dbReference>
<accession>F2NEZ8</accession>
<comment type="catalytic activity">
    <reaction evidence="2">
        <text>thiamine phosphate + ATP = thiamine diphosphate + ADP</text>
        <dbReference type="Rhea" id="RHEA:15913"/>
        <dbReference type="ChEBI" id="CHEBI:30616"/>
        <dbReference type="ChEBI" id="CHEBI:37575"/>
        <dbReference type="ChEBI" id="CHEBI:58937"/>
        <dbReference type="ChEBI" id="CHEBI:456216"/>
        <dbReference type="EC" id="2.7.4.16"/>
    </reaction>
</comment>
<dbReference type="GO" id="GO:0009030">
    <property type="term" value="F:thiamine-phosphate kinase activity"/>
    <property type="evidence" value="ECO:0007669"/>
    <property type="project" value="UniProtKB-UniRule"/>
</dbReference>
<keyword evidence="2" id="KW-0460">Magnesium</keyword>
<feature type="binding site" evidence="2">
    <location>
        <position position="29"/>
    </location>
    <ligand>
        <name>Mg(2+)</name>
        <dbReference type="ChEBI" id="CHEBI:18420"/>
        <label>3</label>
    </ligand>
</feature>
<protein>
    <recommendedName>
        <fullName evidence="2">Thiamine-monophosphate kinase</fullName>
        <shortName evidence="2">TMP kinase</shortName>
        <shortName evidence="2">Thiamine-phosphate kinase</shortName>
        <ecNumber evidence="2">2.7.4.16</ecNumber>
    </recommendedName>
</protein>
<dbReference type="Gene3D" id="3.30.1330.10">
    <property type="entry name" value="PurM-like, N-terminal domain"/>
    <property type="match status" value="1"/>
</dbReference>
<dbReference type="CDD" id="cd02194">
    <property type="entry name" value="ThiL"/>
    <property type="match status" value="1"/>
</dbReference>
<feature type="binding site" evidence="2">
    <location>
        <position position="46"/>
    </location>
    <ligand>
        <name>Mg(2+)</name>
        <dbReference type="ChEBI" id="CHEBI:18420"/>
        <label>2</label>
    </ligand>
</feature>
<dbReference type="NCBIfam" id="TIGR01379">
    <property type="entry name" value="thiL"/>
    <property type="match status" value="1"/>
</dbReference>
<feature type="domain" description="PurM-like N-terminal" evidence="3">
    <location>
        <begin position="27"/>
        <end position="141"/>
    </location>
</feature>
<feature type="binding site" evidence="2">
    <location>
        <position position="46"/>
    </location>
    <ligand>
        <name>Mg(2+)</name>
        <dbReference type="ChEBI" id="CHEBI:18420"/>
        <label>1</label>
    </ligand>
</feature>
<evidence type="ECO:0000259" key="4">
    <source>
        <dbReference type="Pfam" id="PF02769"/>
    </source>
</evidence>
<gene>
    <name evidence="2" type="primary">thiL</name>
    <name evidence="5" type="ordered locus">Desac_0451</name>
</gene>
<evidence type="ECO:0000256" key="2">
    <source>
        <dbReference type="HAMAP-Rule" id="MF_02128"/>
    </source>
</evidence>
<dbReference type="STRING" id="880072.Desac_0451"/>
<feature type="binding site" evidence="2">
    <location>
        <position position="269"/>
    </location>
    <ligand>
        <name>substrate</name>
    </ligand>
</feature>
<dbReference type="HOGENOM" id="CLU_046964_1_1_7"/>
<dbReference type="GO" id="GO:0000287">
    <property type="term" value="F:magnesium ion binding"/>
    <property type="evidence" value="ECO:0007669"/>
    <property type="project" value="UniProtKB-UniRule"/>
</dbReference>
<proteinExistence type="inferred from homology"/>
<dbReference type="RefSeq" id="WP_013705451.1">
    <property type="nucleotide sequence ID" value="NC_015388.1"/>
</dbReference>
<comment type="similarity">
    <text evidence="2">Belongs to the thiamine-monophosphate kinase family.</text>
</comment>
<comment type="caution">
    <text evidence="2">Lacks conserved residue(s) required for the propagation of feature annotation.</text>
</comment>
<dbReference type="KEGG" id="dao:Desac_0451"/>
<keyword evidence="2 5" id="KW-0418">Kinase</keyword>
<feature type="binding site" evidence="2">
    <location>
        <begin position="122"/>
        <end position="123"/>
    </location>
    <ligand>
        <name>ATP</name>
        <dbReference type="ChEBI" id="CHEBI:30616"/>
    </ligand>
</feature>
<feature type="binding site" evidence="2">
    <location>
        <position position="29"/>
    </location>
    <ligand>
        <name>Mg(2+)</name>
        <dbReference type="ChEBI" id="CHEBI:18420"/>
        <label>4</label>
    </ligand>
</feature>
<feature type="binding site" evidence="2">
    <location>
        <position position="123"/>
    </location>
    <ligand>
        <name>Mg(2+)</name>
        <dbReference type="ChEBI" id="CHEBI:18420"/>
        <label>1</label>
    </ligand>
</feature>
<reference evidence="5 6" key="1">
    <citation type="journal article" date="2011" name="Stand. Genomic Sci.">
        <title>Complete genome sequence of the acetate-degrading sulfate reducer Desulfobacca acetoxidans type strain (ASRB2).</title>
        <authorList>
            <person name="Goker M."/>
            <person name="Teshima H."/>
            <person name="Lapidus A."/>
            <person name="Nolan M."/>
            <person name="Lucas S."/>
            <person name="Hammon N."/>
            <person name="Deshpande S."/>
            <person name="Cheng J.F."/>
            <person name="Tapia R."/>
            <person name="Han C."/>
            <person name="Goodwin L."/>
            <person name="Pitluck S."/>
            <person name="Huntemann M."/>
            <person name="Liolios K."/>
            <person name="Ivanova N."/>
            <person name="Pagani I."/>
            <person name="Mavromatis K."/>
            <person name="Ovchinikova G."/>
            <person name="Pati A."/>
            <person name="Chen A."/>
            <person name="Palaniappan K."/>
            <person name="Land M."/>
            <person name="Hauser L."/>
            <person name="Brambilla E.M."/>
            <person name="Rohde M."/>
            <person name="Spring S."/>
            <person name="Detter J.C."/>
            <person name="Woyke T."/>
            <person name="Bristow J."/>
            <person name="Eisen J.A."/>
            <person name="Markowitz V."/>
            <person name="Hugenholtz P."/>
            <person name="Kyrpides N.C."/>
            <person name="Klenk H.P."/>
        </authorList>
    </citation>
    <scope>NUCLEOTIDE SEQUENCE [LARGE SCALE GENOMIC DNA]</scope>
    <source>
        <strain evidence="6">ATCC 700848 / DSM 11109 / ASRB2</strain>
    </source>
</reference>
<feature type="binding site" evidence="2">
    <location>
        <position position="44"/>
    </location>
    <ligand>
        <name>Mg(2+)</name>
        <dbReference type="ChEBI" id="CHEBI:18420"/>
        <label>4</label>
    </ligand>
</feature>
<dbReference type="PANTHER" id="PTHR30270:SF0">
    <property type="entry name" value="THIAMINE-MONOPHOSPHATE KINASE"/>
    <property type="match status" value="1"/>
</dbReference>
<keyword evidence="6" id="KW-1185">Reference proteome</keyword>
<feature type="binding site" evidence="2">
    <location>
        <position position="75"/>
    </location>
    <ligand>
        <name>Mg(2+)</name>
        <dbReference type="ChEBI" id="CHEBI:18420"/>
        <label>3</label>
    </ligand>
</feature>
<sequence>MTGERDLIDELSRIFGLPPPQVVCGIGDDAAVIAGQGGEYLLWTVDALIEKVHFDLTYMPLRQLGRKALAVNLSDIAAMGGKPRYALLALGWPPERDLFGALELARGMQEVAQETGVTVIGGDTVSSPGSLSMSLTVLGQVKKEELLRRDGAQIGELIYLTGPVGLAAAGLETLRRGLTLTETERTLLLQAFFDPQPQILAARVLARNHLATALIDLSDGVASDLFQICRRSNVGAVVESTLIPVPAPVAEVAAQIGKDPLELALKGGEDYLLLFTSPPDREKALYLHFSEAGLGTPICIGKIVRGNRVWLRRPEATQDISGMGFDHFRLKEL</sequence>
<feature type="binding site" evidence="2">
    <location>
        <position position="325"/>
    </location>
    <ligand>
        <name>substrate</name>
    </ligand>
</feature>
<name>F2NEZ8_DESAR</name>